<accession>A0A1M6Z917</accession>
<keyword evidence="2" id="KW-1185">Reference proteome</keyword>
<protein>
    <submittedName>
        <fullName evidence="1">Uncharacterized protein</fullName>
    </submittedName>
</protein>
<dbReference type="STRING" id="1121959.SAMN02746009_02459"/>
<dbReference type="RefSeq" id="WP_139252256.1">
    <property type="nucleotide sequence ID" value="NZ_FRAS01000012.1"/>
</dbReference>
<reference evidence="2" key="1">
    <citation type="submission" date="2016-11" db="EMBL/GenBank/DDBJ databases">
        <authorList>
            <person name="Varghese N."/>
            <person name="Submissions S."/>
        </authorList>
    </citation>
    <scope>NUCLEOTIDE SEQUENCE [LARGE SCALE GENOMIC DNA]</scope>
    <source>
        <strain evidence="2">DSM 18569</strain>
    </source>
</reference>
<dbReference type="AlphaFoldDB" id="A0A1M6Z917"/>
<evidence type="ECO:0000313" key="2">
    <source>
        <dbReference type="Proteomes" id="UP000183947"/>
    </source>
</evidence>
<sequence>MPIPLRKSAGGFRSFGAINRGVLVGPGATGTLQTAGAGLTLGLNWRMVVRLKQLQSPGAYVFGVQSGPSDIWSMIYNFNAGKYELYSPANATGVEVRMPLNATVTDEGLHEIQYGYASSQLNGLLDGGASGAITVPNFAPTVVQNAVFYIAGRTGNAAFVGMIDYLLIEANGVALIEFDFNEADGPALNKGSLGGEMTFTDGGTREIVL</sequence>
<gene>
    <name evidence="1" type="ORF">SAMN02746009_02459</name>
</gene>
<dbReference type="Proteomes" id="UP000183947">
    <property type="component" value="Unassembled WGS sequence"/>
</dbReference>
<name>A0A1M6Z917_9BACT</name>
<evidence type="ECO:0000313" key="1">
    <source>
        <dbReference type="EMBL" id="SHL26883.1"/>
    </source>
</evidence>
<organism evidence="1 2">
    <name type="scientific">Hymenobacter psychrotolerans DSM 18569</name>
    <dbReference type="NCBI Taxonomy" id="1121959"/>
    <lineage>
        <taxon>Bacteria</taxon>
        <taxon>Pseudomonadati</taxon>
        <taxon>Bacteroidota</taxon>
        <taxon>Cytophagia</taxon>
        <taxon>Cytophagales</taxon>
        <taxon>Hymenobacteraceae</taxon>
        <taxon>Hymenobacter</taxon>
    </lineage>
</organism>
<proteinExistence type="predicted"/>
<dbReference type="EMBL" id="FRAS01000012">
    <property type="protein sequence ID" value="SHL26883.1"/>
    <property type="molecule type" value="Genomic_DNA"/>
</dbReference>